<keyword evidence="5" id="KW-1185">Reference proteome</keyword>
<dbReference type="AlphaFoldDB" id="A0A6I6MII1"/>
<dbReference type="RefSeq" id="WP_158765807.1">
    <property type="nucleotide sequence ID" value="NZ_CP047045.1"/>
</dbReference>
<organism evidence="4 5">
    <name type="scientific">Terricaulis silvestris</name>
    <dbReference type="NCBI Taxonomy" id="2686094"/>
    <lineage>
        <taxon>Bacteria</taxon>
        <taxon>Pseudomonadati</taxon>
        <taxon>Pseudomonadota</taxon>
        <taxon>Alphaproteobacteria</taxon>
        <taxon>Caulobacterales</taxon>
        <taxon>Caulobacteraceae</taxon>
        <taxon>Terricaulis</taxon>
    </lineage>
</organism>
<dbReference type="PROSITE" id="PS50935">
    <property type="entry name" value="SSB"/>
    <property type="match status" value="1"/>
</dbReference>
<feature type="region of interest" description="Disordered" evidence="3">
    <location>
        <begin position="98"/>
        <end position="120"/>
    </location>
</feature>
<dbReference type="KEGG" id="tsv:DSM104635_01740"/>
<dbReference type="Gene3D" id="2.40.50.140">
    <property type="entry name" value="Nucleic acid-binding proteins"/>
    <property type="match status" value="1"/>
</dbReference>
<proteinExistence type="predicted"/>
<dbReference type="Pfam" id="PF00436">
    <property type="entry name" value="SSB"/>
    <property type="match status" value="1"/>
</dbReference>
<protein>
    <submittedName>
        <fullName evidence="4">Single-strand binding protein family protein</fullName>
    </submittedName>
</protein>
<keyword evidence="1 2" id="KW-0238">DNA-binding</keyword>
<dbReference type="SUPFAM" id="SSF50249">
    <property type="entry name" value="Nucleic acid-binding proteins"/>
    <property type="match status" value="1"/>
</dbReference>
<dbReference type="Proteomes" id="UP000431269">
    <property type="component" value="Chromosome"/>
</dbReference>
<dbReference type="EMBL" id="CP047045">
    <property type="protein sequence ID" value="QGZ94905.1"/>
    <property type="molecule type" value="Genomic_DNA"/>
</dbReference>
<evidence type="ECO:0000256" key="2">
    <source>
        <dbReference type="PROSITE-ProRule" id="PRU00252"/>
    </source>
</evidence>
<evidence type="ECO:0000313" key="5">
    <source>
        <dbReference type="Proteomes" id="UP000431269"/>
    </source>
</evidence>
<evidence type="ECO:0000256" key="3">
    <source>
        <dbReference type="SAM" id="MobiDB-lite"/>
    </source>
</evidence>
<dbReference type="GO" id="GO:0003697">
    <property type="term" value="F:single-stranded DNA binding"/>
    <property type="evidence" value="ECO:0007669"/>
    <property type="project" value="InterPro"/>
</dbReference>
<evidence type="ECO:0000313" key="4">
    <source>
        <dbReference type="EMBL" id="QGZ94905.1"/>
    </source>
</evidence>
<evidence type="ECO:0000256" key="1">
    <source>
        <dbReference type="ARBA" id="ARBA00023125"/>
    </source>
</evidence>
<reference evidence="5" key="1">
    <citation type="submission" date="2019-12" db="EMBL/GenBank/DDBJ databases">
        <title>Complete genome of Terracaulis silvestris 0127_4.</title>
        <authorList>
            <person name="Vieira S."/>
            <person name="Riedel T."/>
            <person name="Sproer C."/>
            <person name="Pascual J."/>
            <person name="Boedeker C."/>
            <person name="Overmann J."/>
        </authorList>
    </citation>
    <scope>NUCLEOTIDE SEQUENCE [LARGE SCALE GENOMIC DNA]</scope>
    <source>
        <strain evidence="5">0127_4</strain>
    </source>
</reference>
<gene>
    <name evidence="4" type="ORF">DSM104635_01740</name>
</gene>
<dbReference type="InterPro" id="IPR012340">
    <property type="entry name" value="NA-bd_OB-fold"/>
</dbReference>
<name>A0A6I6MII1_9CAUL</name>
<accession>A0A6I6MII1</accession>
<sequence>MFRFTVQGRIGSINEYRSNTLSISVAADRLVEGRDGQYTATEWMRCVSFDAELNKQMLVELEKGQLVTFEGRLVPRVRDKSADKKTYETALEITSFQRGAKPKANGRAKSAPAETANASV</sequence>
<dbReference type="InterPro" id="IPR000424">
    <property type="entry name" value="Primosome_PriB/ssb"/>
</dbReference>